<dbReference type="Proteomes" id="UP001497680">
    <property type="component" value="Unassembled WGS sequence"/>
</dbReference>
<name>A0ACC0CSG1_9PEZI</name>
<evidence type="ECO:0000313" key="2">
    <source>
        <dbReference type="Proteomes" id="UP001497680"/>
    </source>
</evidence>
<sequence length="264" mass="28683">MLNSRSETLPASCYDTCNYAYLEAQHTGETPALCEPGSAFNAYIASCRNCSSESIDWDDMIKDTPFGPYLDYCNTLNSTISPISTSSIGYYTIVSLNVTYTATIEGIPTTWSQPIVTTSFAVVPATAVFTVLTTLDSGPQTFTFTTTYDPLPSNFAEGMNNVTSNGTGATVPKPTNTDVMDFIQPHSRAWVAGPIVGGVAGLLIAGIGSFLLWRRRRRRFTDIELHGDSAIKSEMEVPNHPHELEAGVPLAQDHEPQELPAERN</sequence>
<feature type="non-terminal residue" evidence="1">
    <location>
        <position position="264"/>
    </location>
</feature>
<reference evidence="1 2" key="1">
    <citation type="journal article" date="2022" name="New Phytol.">
        <title>Ecological generalism drives hyperdiversity of secondary metabolite gene clusters in xylarialean endophytes.</title>
        <authorList>
            <person name="Franco M.E.E."/>
            <person name="Wisecaver J.H."/>
            <person name="Arnold A.E."/>
            <person name="Ju Y.M."/>
            <person name="Slot J.C."/>
            <person name="Ahrendt S."/>
            <person name="Moore L.P."/>
            <person name="Eastman K.E."/>
            <person name="Scott K."/>
            <person name="Konkel Z."/>
            <person name="Mondo S.J."/>
            <person name="Kuo A."/>
            <person name="Hayes R.D."/>
            <person name="Haridas S."/>
            <person name="Andreopoulos B."/>
            <person name="Riley R."/>
            <person name="LaButti K."/>
            <person name="Pangilinan J."/>
            <person name="Lipzen A."/>
            <person name="Amirebrahimi M."/>
            <person name="Yan J."/>
            <person name="Adam C."/>
            <person name="Keymanesh K."/>
            <person name="Ng V."/>
            <person name="Louie K."/>
            <person name="Northen T."/>
            <person name="Drula E."/>
            <person name="Henrissat B."/>
            <person name="Hsieh H.M."/>
            <person name="Youens-Clark K."/>
            <person name="Lutzoni F."/>
            <person name="Miadlikowska J."/>
            <person name="Eastwood D.C."/>
            <person name="Hamelin R.C."/>
            <person name="Grigoriev I.V."/>
            <person name="U'Ren J.M."/>
        </authorList>
    </citation>
    <scope>NUCLEOTIDE SEQUENCE [LARGE SCALE GENOMIC DNA]</scope>
    <source>
        <strain evidence="1 2">ER1909</strain>
    </source>
</reference>
<organism evidence="1 2">
    <name type="scientific">Hypoxylon rubiginosum</name>
    <dbReference type="NCBI Taxonomy" id="110542"/>
    <lineage>
        <taxon>Eukaryota</taxon>
        <taxon>Fungi</taxon>
        <taxon>Dikarya</taxon>
        <taxon>Ascomycota</taxon>
        <taxon>Pezizomycotina</taxon>
        <taxon>Sordariomycetes</taxon>
        <taxon>Xylariomycetidae</taxon>
        <taxon>Xylariales</taxon>
        <taxon>Hypoxylaceae</taxon>
        <taxon>Hypoxylon</taxon>
    </lineage>
</organism>
<dbReference type="EMBL" id="MU394352">
    <property type="protein sequence ID" value="KAI6083428.1"/>
    <property type="molecule type" value="Genomic_DNA"/>
</dbReference>
<keyword evidence="2" id="KW-1185">Reference proteome</keyword>
<protein>
    <submittedName>
        <fullName evidence="1">Uncharacterized protein</fullName>
    </submittedName>
</protein>
<evidence type="ECO:0000313" key="1">
    <source>
        <dbReference type="EMBL" id="KAI6083428.1"/>
    </source>
</evidence>
<accession>A0ACC0CSG1</accession>
<gene>
    <name evidence="1" type="ORF">F4821DRAFT_244870</name>
</gene>
<comment type="caution">
    <text evidence="1">The sequence shown here is derived from an EMBL/GenBank/DDBJ whole genome shotgun (WGS) entry which is preliminary data.</text>
</comment>
<proteinExistence type="predicted"/>